<accession>A0A1S5R1I1</accession>
<protein>
    <submittedName>
        <fullName evidence="1">Uncharacterized protein</fullName>
    </submittedName>
</protein>
<reference evidence="1 2" key="1">
    <citation type="submission" date="2016-03" db="EMBL/GenBank/DDBJ databases">
        <title>Characterization of pf16 and phiPMW: Two novel phages infecting Pseudomonas putida PpG1.</title>
        <authorList>
            <person name="Magill D.J."/>
            <person name="Krylov V.N."/>
            <person name="Allen C.C.R."/>
            <person name="McGrath J.W."/>
            <person name="Quinn J.P."/>
            <person name="Kulakov L.A."/>
        </authorList>
    </citation>
    <scope>NUCLEOTIDE SEQUENCE [LARGE SCALE GENOMIC DNA]</scope>
</reference>
<name>A0A1S5R1I1_9CAUD</name>
<gene>
    <name evidence="1" type="ORF">PMW_157</name>
</gene>
<dbReference type="Proteomes" id="UP000223738">
    <property type="component" value="Segment"/>
</dbReference>
<organism evidence="1 2">
    <name type="scientific">Pseudomonas phage phiPMW</name>
    <dbReference type="NCBI Taxonomy" id="1815582"/>
    <lineage>
        <taxon>Viruses</taxon>
        <taxon>Duplodnaviria</taxon>
        <taxon>Heunggongvirae</taxon>
        <taxon>Uroviricota</taxon>
        <taxon>Caudoviricetes</taxon>
        <taxon>Plaisancevirus</taxon>
        <taxon>Plaisancevirus PMW</taxon>
    </lineage>
</organism>
<evidence type="ECO:0000313" key="1">
    <source>
        <dbReference type="EMBL" id="ANA49282.1"/>
    </source>
</evidence>
<evidence type="ECO:0000313" key="2">
    <source>
        <dbReference type="Proteomes" id="UP000223738"/>
    </source>
</evidence>
<keyword evidence="2" id="KW-1185">Reference proteome</keyword>
<sequence>MNYPYTVIGHLEAGEEYCRGCLMAAWGCEFEWGQFETLESAINYGKTIVEKSERHPKSGYEIILLNAHGTEQYWPNANSEEPFSVALHLHSTEIRDKIRIEKEQAERDRLQKIEDDRKRMDLAELARLKAQYGEQ</sequence>
<dbReference type="EMBL" id="KU862660">
    <property type="protein sequence ID" value="ANA49282.1"/>
    <property type="molecule type" value="Genomic_DNA"/>
</dbReference>
<proteinExistence type="predicted"/>